<comment type="caution">
    <text evidence="1">The sequence shown here is derived from an EMBL/GenBank/DDBJ whole genome shotgun (WGS) entry which is preliminary data.</text>
</comment>
<evidence type="ECO:0000313" key="1">
    <source>
        <dbReference type="EMBL" id="GAH88128.1"/>
    </source>
</evidence>
<accession>X1L1T0</accession>
<reference evidence="1" key="1">
    <citation type="journal article" date="2014" name="Front. Microbiol.">
        <title>High frequency of phylogenetically diverse reductive dehalogenase-homologous genes in deep subseafloor sedimentary metagenomes.</title>
        <authorList>
            <person name="Kawai M."/>
            <person name="Futagami T."/>
            <person name="Toyoda A."/>
            <person name="Takaki Y."/>
            <person name="Nishi S."/>
            <person name="Hori S."/>
            <person name="Arai W."/>
            <person name="Tsubouchi T."/>
            <person name="Morono Y."/>
            <person name="Uchiyama I."/>
            <person name="Ito T."/>
            <person name="Fujiyama A."/>
            <person name="Inagaki F."/>
            <person name="Takami H."/>
        </authorList>
    </citation>
    <scope>NUCLEOTIDE SEQUENCE</scope>
    <source>
        <strain evidence="1">Expedition CK06-06</strain>
    </source>
</reference>
<organism evidence="1">
    <name type="scientific">marine sediment metagenome</name>
    <dbReference type="NCBI Taxonomy" id="412755"/>
    <lineage>
        <taxon>unclassified sequences</taxon>
        <taxon>metagenomes</taxon>
        <taxon>ecological metagenomes</taxon>
    </lineage>
</organism>
<dbReference type="EMBL" id="BARU01041435">
    <property type="protein sequence ID" value="GAH88128.1"/>
    <property type="molecule type" value="Genomic_DNA"/>
</dbReference>
<dbReference type="AlphaFoldDB" id="X1L1T0"/>
<proteinExistence type="predicted"/>
<name>X1L1T0_9ZZZZ</name>
<gene>
    <name evidence="1" type="ORF">S03H2_63886</name>
</gene>
<protein>
    <submittedName>
        <fullName evidence="1">Uncharacterized protein</fullName>
    </submittedName>
</protein>
<sequence>MDTRGNSKERWTMMLPTREDIVYAIQVMKRTAATDMDKVHAIGERMKALLLLYDEGMGGLSIKEVDLYLHAIVDGEKMGSQIHTFTVDGEYELLPQDEDDKIPTTIWNIREIRAHIGKEECPSIPAA</sequence>